<evidence type="ECO:0000256" key="4">
    <source>
        <dbReference type="SAM" id="Coils"/>
    </source>
</evidence>
<dbReference type="RefSeq" id="WP_195874732.1">
    <property type="nucleotide sequence ID" value="NZ_JADOEL010000002.1"/>
</dbReference>
<dbReference type="InterPro" id="IPR047347">
    <property type="entry name" value="YvaQ-like_sensor"/>
</dbReference>
<dbReference type="InterPro" id="IPR004090">
    <property type="entry name" value="Chemotax_Me-accpt_rcpt"/>
</dbReference>
<dbReference type="Pfam" id="PF00672">
    <property type="entry name" value="HAMP"/>
    <property type="match status" value="1"/>
</dbReference>
<keyword evidence="3" id="KW-0807">Transducer</keyword>
<dbReference type="InterPro" id="IPR024478">
    <property type="entry name" value="HlyB_4HB_MCP"/>
</dbReference>
<evidence type="ECO:0000259" key="8">
    <source>
        <dbReference type="PROSITE" id="PS50885"/>
    </source>
</evidence>
<evidence type="ECO:0000313" key="10">
    <source>
        <dbReference type="Proteomes" id="UP000657372"/>
    </source>
</evidence>
<dbReference type="InterPro" id="IPR003660">
    <property type="entry name" value="HAMP_dom"/>
</dbReference>
<keyword evidence="6" id="KW-1133">Transmembrane helix</keyword>
<evidence type="ECO:0000313" key="9">
    <source>
        <dbReference type="EMBL" id="MBF8176789.1"/>
    </source>
</evidence>
<proteinExistence type="inferred from homology"/>
<dbReference type="Pfam" id="PF00015">
    <property type="entry name" value="MCPsignal"/>
    <property type="match status" value="1"/>
</dbReference>
<feature type="domain" description="HAMP" evidence="8">
    <location>
        <begin position="212"/>
        <end position="265"/>
    </location>
</feature>
<feature type="domain" description="Methyl-accepting transducer" evidence="7">
    <location>
        <begin position="270"/>
        <end position="499"/>
    </location>
</feature>
<feature type="region of interest" description="Disordered" evidence="5">
    <location>
        <begin position="286"/>
        <end position="305"/>
    </location>
</feature>
<keyword evidence="6" id="KW-0812">Transmembrane</keyword>
<dbReference type="EMBL" id="JADOEL010000002">
    <property type="protein sequence ID" value="MBF8176789.1"/>
    <property type="molecule type" value="Genomic_DNA"/>
</dbReference>
<keyword evidence="1" id="KW-0488">Methylation</keyword>
<evidence type="ECO:0000256" key="3">
    <source>
        <dbReference type="PROSITE-ProRule" id="PRU00284"/>
    </source>
</evidence>
<evidence type="ECO:0000256" key="5">
    <source>
        <dbReference type="SAM" id="MobiDB-lite"/>
    </source>
</evidence>
<sequence length="573" mass="60318">MRFANMKIGVRLGLGFGLILLLVAAMGATGIMRLENINDASRNLVDHSLKKQKAAEDWLLATSVNGIRTLALVKSADPETQQFFQKAITAQSKQITELQNGVEASLVTPEEKQLFAEVGKKRAVYVDLRKAIFAVKDKGNEAEARQLIDSKMIPALDAYVDSVRDVLAYYQNEVKLADQSITADYGSGRMTLIIGAVIALILGALIAWRLTVGITQPLQEALSMAESVAEGDLTARSTMVVGDDEAGLLLKALRRMQDSLAKTVTQIRMGTDTIATASSEIASGNLDLSSRTEQQASSLEETASSMEELTSTVKQNADNSRQANQLAVAASAVAVKGGTVVSEVVNTMGSINDSAKKIVDIIGVIDGIAFQTNILALNAAVEAARAGEQGRGFAVVATEVRNLAQRSAAAAKEIKALIGDSVEKVDAGSKLVAEAGSTMDEIVDGVKRVADIMAEITAASQEQSDGIEQVNQAIGQMDQVTQQNAALVEEAAAAAESLQDQARNLAQAVSVFQIGSGYAAGHVAAPRTVQSTAVRAPAPVAAVTRAPAPVAETRKAAPSKASVQGNNDDWEEF</sequence>
<evidence type="ECO:0000256" key="6">
    <source>
        <dbReference type="SAM" id="Phobius"/>
    </source>
</evidence>
<evidence type="ECO:0000256" key="2">
    <source>
        <dbReference type="ARBA" id="ARBA00029447"/>
    </source>
</evidence>
<evidence type="ECO:0000256" key="1">
    <source>
        <dbReference type="ARBA" id="ARBA00022481"/>
    </source>
</evidence>
<comment type="caution">
    <text evidence="9">The sequence shown here is derived from an EMBL/GenBank/DDBJ whole genome shotgun (WGS) entry which is preliminary data.</text>
</comment>
<keyword evidence="6" id="KW-0472">Membrane</keyword>
<dbReference type="Proteomes" id="UP000657372">
    <property type="component" value="Unassembled WGS sequence"/>
</dbReference>
<dbReference type="PRINTS" id="PR00260">
    <property type="entry name" value="CHEMTRNSDUCR"/>
</dbReference>
<protein>
    <submittedName>
        <fullName evidence="9">MCP four helix bundle domain-containing protein</fullName>
    </submittedName>
</protein>
<dbReference type="SUPFAM" id="SSF58104">
    <property type="entry name" value="Methyl-accepting chemotaxis protein (MCP) signaling domain"/>
    <property type="match status" value="1"/>
</dbReference>
<organism evidence="9 10">
    <name type="scientific">Herminiimonas contaminans</name>
    <dbReference type="NCBI Taxonomy" id="1111140"/>
    <lineage>
        <taxon>Bacteria</taxon>
        <taxon>Pseudomonadati</taxon>
        <taxon>Pseudomonadota</taxon>
        <taxon>Betaproteobacteria</taxon>
        <taxon>Burkholderiales</taxon>
        <taxon>Oxalobacteraceae</taxon>
        <taxon>Herminiimonas</taxon>
    </lineage>
</organism>
<keyword evidence="4" id="KW-0175">Coiled coil</keyword>
<feature type="coiled-coil region" evidence="4">
    <location>
        <begin position="470"/>
        <end position="508"/>
    </location>
</feature>
<dbReference type="CDD" id="cd11386">
    <property type="entry name" value="MCP_signal"/>
    <property type="match status" value="1"/>
</dbReference>
<dbReference type="PANTHER" id="PTHR43531:SF14">
    <property type="entry name" value="METHYL-ACCEPTING CHEMOTAXIS PROTEIN I-RELATED"/>
    <property type="match status" value="1"/>
</dbReference>
<dbReference type="PROSITE" id="PS50885">
    <property type="entry name" value="HAMP"/>
    <property type="match status" value="1"/>
</dbReference>
<dbReference type="InterPro" id="IPR051310">
    <property type="entry name" value="MCP_chemotaxis"/>
</dbReference>
<feature type="transmembrane region" description="Helical" evidence="6">
    <location>
        <begin position="190"/>
        <end position="208"/>
    </location>
</feature>
<dbReference type="Pfam" id="PF12729">
    <property type="entry name" value="4HB_MCP_1"/>
    <property type="match status" value="1"/>
</dbReference>
<reference evidence="9 10" key="1">
    <citation type="submission" date="2020-11" db="EMBL/GenBank/DDBJ databases">
        <title>WGS of Herminiimonas contaminans strain Marseille-Q4544 isolated from planarians Schmidtea mediterranea.</title>
        <authorList>
            <person name="Kangale L."/>
        </authorList>
    </citation>
    <scope>NUCLEOTIDE SEQUENCE [LARGE SCALE GENOMIC DNA]</scope>
    <source>
        <strain evidence="9 10">Marseille-Q4544</strain>
    </source>
</reference>
<dbReference type="SMART" id="SM00283">
    <property type="entry name" value="MA"/>
    <property type="match status" value="1"/>
</dbReference>
<feature type="region of interest" description="Disordered" evidence="5">
    <location>
        <begin position="545"/>
        <end position="573"/>
    </location>
</feature>
<keyword evidence="10" id="KW-1185">Reference proteome</keyword>
<accession>A0ABS0ERV3</accession>
<dbReference type="PROSITE" id="PS50111">
    <property type="entry name" value="CHEMOTAXIS_TRANSDUC_2"/>
    <property type="match status" value="1"/>
</dbReference>
<name>A0ABS0ERV3_9BURK</name>
<dbReference type="InterPro" id="IPR004089">
    <property type="entry name" value="MCPsignal_dom"/>
</dbReference>
<dbReference type="Gene3D" id="1.10.287.950">
    <property type="entry name" value="Methyl-accepting chemotaxis protein"/>
    <property type="match status" value="1"/>
</dbReference>
<evidence type="ECO:0000259" key="7">
    <source>
        <dbReference type="PROSITE" id="PS50111"/>
    </source>
</evidence>
<gene>
    <name evidence="9" type="ORF">IXC47_03725</name>
</gene>
<dbReference type="SMART" id="SM00304">
    <property type="entry name" value="HAMP"/>
    <property type="match status" value="1"/>
</dbReference>
<dbReference type="CDD" id="cd19411">
    <property type="entry name" value="MCP2201-like_sensor"/>
    <property type="match status" value="1"/>
</dbReference>
<comment type="similarity">
    <text evidence="2">Belongs to the methyl-accepting chemotaxis (MCP) protein family.</text>
</comment>
<dbReference type="PANTHER" id="PTHR43531">
    <property type="entry name" value="PROTEIN ICFG"/>
    <property type="match status" value="1"/>
</dbReference>
<dbReference type="CDD" id="cd06225">
    <property type="entry name" value="HAMP"/>
    <property type="match status" value="1"/>
</dbReference>